<proteinExistence type="predicted"/>
<feature type="compositionally biased region" description="Polar residues" evidence="1">
    <location>
        <begin position="113"/>
        <end position="122"/>
    </location>
</feature>
<evidence type="ECO:0000313" key="3">
    <source>
        <dbReference type="EMBL" id="KAL3515989.1"/>
    </source>
</evidence>
<keyword evidence="4" id="KW-1185">Reference proteome</keyword>
<evidence type="ECO:0000259" key="2">
    <source>
        <dbReference type="Pfam" id="PF14571"/>
    </source>
</evidence>
<gene>
    <name evidence="3" type="ORF">ACH5RR_022891</name>
</gene>
<dbReference type="PANTHER" id="PTHR31875">
    <property type="entry name" value="PROTEIN DEHYDRATION-INDUCED 19"/>
    <property type="match status" value="1"/>
</dbReference>
<accession>A0ABD2ZA66</accession>
<dbReference type="Pfam" id="PF14571">
    <property type="entry name" value="Di19_C"/>
    <property type="match status" value="1"/>
</dbReference>
<sequence>MISSAVFHVVLGRFQITTISSINQAHQGLIFYLSSLTADYIQRKRKSRKVGSHSTLSLLRRELREGNLQFLFGGSSCSVSSSGAAPDPLLSSFILPTTGDYGSPQSYSSAETAAFKKSTNVTVAERKAQRPPLSSKDQEEKTKRSQFVQGLLLSTILDDDL</sequence>
<feature type="domain" description="Di19 C-terminal" evidence="2">
    <location>
        <begin position="56"/>
        <end position="156"/>
    </location>
</feature>
<dbReference type="PANTHER" id="PTHR31875:SF26">
    <property type="entry name" value="PROTEIN DEHYDRATION-INDUCED 19-RELATED"/>
    <property type="match status" value="1"/>
</dbReference>
<feature type="region of interest" description="Disordered" evidence="1">
    <location>
        <begin position="113"/>
        <end position="145"/>
    </location>
</feature>
<dbReference type="InterPro" id="IPR027935">
    <property type="entry name" value="Di19_C"/>
</dbReference>
<dbReference type="AlphaFoldDB" id="A0ABD2ZA66"/>
<organism evidence="3 4">
    <name type="scientific">Cinchona calisaya</name>
    <dbReference type="NCBI Taxonomy" id="153742"/>
    <lineage>
        <taxon>Eukaryota</taxon>
        <taxon>Viridiplantae</taxon>
        <taxon>Streptophyta</taxon>
        <taxon>Embryophyta</taxon>
        <taxon>Tracheophyta</taxon>
        <taxon>Spermatophyta</taxon>
        <taxon>Magnoliopsida</taxon>
        <taxon>eudicotyledons</taxon>
        <taxon>Gunneridae</taxon>
        <taxon>Pentapetalae</taxon>
        <taxon>asterids</taxon>
        <taxon>lamiids</taxon>
        <taxon>Gentianales</taxon>
        <taxon>Rubiaceae</taxon>
        <taxon>Cinchonoideae</taxon>
        <taxon>Cinchoneae</taxon>
        <taxon>Cinchona</taxon>
    </lineage>
</organism>
<protein>
    <recommendedName>
        <fullName evidence="2">Di19 C-terminal domain-containing protein</fullName>
    </recommendedName>
</protein>
<evidence type="ECO:0000256" key="1">
    <source>
        <dbReference type="SAM" id="MobiDB-lite"/>
    </source>
</evidence>
<dbReference type="InterPro" id="IPR033347">
    <property type="entry name" value="Di19"/>
</dbReference>
<dbReference type="Proteomes" id="UP001630127">
    <property type="component" value="Unassembled WGS sequence"/>
</dbReference>
<evidence type="ECO:0000313" key="4">
    <source>
        <dbReference type="Proteomes" id="UP001630127"/>
    </source>
</evidence>
<dbReference type="EMBL" id="JBJUIK010000010">
    <property type="protein sequence ID" value="KAL3515989.1"/>
    <property type="molecule type" value="Genomic_DNA"/>
</dbReference>
<name>A0ABD2ZA66_9GENT</name>
<reference evidence="3 4" key="1">
    <citation type="submission" date="2024-11" db="EMBL/GenBank/DDBJ databases">
        <title>A near-complete genome assembly of Cinchona calisaya.</title>
        <authorList>
            <person name="Lian D.C."/>
            <person name="Zhao X.W."/>
            <person name="Wei L."/>
        </authorList>
    </citation>
    <scope>NUCLEOTIDE SEQUENCE [LARGE SCALE GENOMIC DNA]</scope>
    <source>
        <tissue evidence="3">Nenye</tissue>
    </source>
</reference>
<comment type="caution">
    <text evidence="3">The sequence shown here is derived from an EMBL/GenBank/DDBJ whole genome shotgun (WGS) entry which is preliminary data.</text>
</comment>